<dbReference type="OrthoDB" id="2692916at2759"/>
<gene>
    <name evidence="2" type="ORF">K503DRAFT_209505</name>
</gene>
<feature type="compositionally biased region" description="Polar residues" evidence="1">
    <location>
        <begin position="69"/>
        <end position="79"/>
    </location>
</feature>
<organism evidence="2 3">
    <name type="scientific">Rhizopogon vinicolor AM-OR11-026</name>
    <dbReference type="NCBI Taxonomy" id="1314800"/>
    <lineage>
        <taxon>Eukaryota</taxon>
        <taxon>Fungi</taxon>
        <taxon>Dikarya</taxon>
        <taxon>Basidiomycota</taxon>
        <taxon>Agaricomycotina</taxon>
        <taxon>Agaricomycetes</taxon>
        <taxon>Agaricomycetidae</taxon>
        <taxon>Boletales</taxon>
        <taxon>Suillineae</taxon>
        <taxon>Rhizopogonaceae</taxon>
        <taxon>Rhizopogon</taxon>
    </lineage>
</organism>
<dbReference type="EMBL" id="KV448330">
    <property type="protein sequence ID" value="OAX37797.1"/>
    <property type="molecule type" value="Genomic_DNA"/>
</dbReference>
<name>A0A1B7MYY7_9AGAM</name>
<evidence type="ECO:0000313" key="2">
    <source>
        <dbReference type="EMBL" id="OAX37797.1"/>
    </source>
</evidence>
<accession>A0A1B7MYY7</accession>
<protein>
    <submittedName>
        <fullName evidence="2">Uncharacterized protein</fullName>
    </submittedName>
</protein>
<feature type="compositionally biased region" description="Polar residues" evidence="1">
    <location>
        <begin position="119"/>
        <end position="130"/>
    </location>
</feature>
<reference evidence="2 3" key="1">
    <citation type="submission" date="2016-06" db="EMBL/GenBank/DDBJ databases">
        <title>Comparative genomics of the ectomycorrhizal sister species Rhizopogon vinicolor and Rhizopogon vesiculosus (Basidiomycota: Boletales) reveals a divergence of the mating type B locus.</title>
        <authorList>
            <consortium name="DOE Joint Genome Institute"/>
            <person name="Mujic A.B."/>
            <person name="Kuo A."/>
            <person name="Tritt A."/>
            <person name="Lipzen A."/>
            <person name="Chen C."/>
            <person name="Johnson J."/>
            <person name="Sharma A."/>
            <person name="Barry K."/>
            <person name="Grigoriev I.V."/>
            <person name="Spatafora J.W."/>
        </authorList>
    </citation>
    <scope>NUCLEOTIDE SEQUENCE [LARGE SCALE GENOMIC DNA]</scope>
    <source>
        <strain evidence="2 3">AM-OR11-026</strain>
    </source>
</reference>
<dbReference type="Proteomes" id="UP000092154">
    <property type="component" value="Unassembled WGS sequence"/>
</dbReference>
<sequence>MLWKSLMRARGKHTSSGKTPAKVTCDSSSKVVEVYAARGFQRFVAYKRKRKTKIRASTTGAPATAGHASGTSQAGTSPQGDPAKVHTASQTVTGQAGPSSQSVVGHRGQYSHVAGGPSGQTSQSSLPHNATTSDTDDDSDSDSSIKGAWNKFLDKICFPRGHYYDT</sequence>
<evidence type="ECO:0000256" key="1">
    <source>
        <dbReference type="SAM" id="MobiDB-lite"/>
    </source>
</evidence>
<proteinExistence type="predicted"/>
<feature type="region of interest" description="Disordered" evidence="1">
    <location>
        <begin position="1"/>
        <end position="22"/>
    </location>
</feature>
<feature type="region of interest" description="Disordered" evidence="1">
    <location>
        <begin position="50"/>
        <end position="144"/>
    </location>
</feature>
<keyword evidence="3" id="KW-1185">Reference proteome</keyword>
<dbReference type="InParanoid" id="A0A1B7MYY7"/>
<evidence type="ECO:0000313" key="3">
    <source>
        <dbReference type="Proteomes" id="UP000092154"/>
    </source>
</evidence>
<dbReference type="AlphaFoldDB" id="A0A1B7MYY7"/>
<feature type="compositionally biased region" description="Polar residues" evidence="1">
    <location>
        <begin position="87"/>
        <end position="103"/>
    </location>
</feature>